<keyword evidence="4 15" id="KW-0963">Cytoplasm</keyword>
<feature type="binding site" evidence="15">
    <location>
        <position position="9"/>
    </location>
    <ligand>
        <name>Mg(2+)</name>
        <dbReference type="ChEBI" id="CHEBI:18420"/>
    </ligand>
</feature>
<feature type="domain" description="UmuC" evidence="16">
    <location>
        <begin position="5"/>
        <end position="192"/>
    </location>
</feature>
<dbReference type="Pfam" id="PF00817">
    <property type="entry name" value="IMS"/>
    <property type="match status" value="1"/>
</dbReference>
<comment type="caution">
    <text evidence="17">The sequence shown here is derived from an EMBL/GenBank/DDBJ whole genome shotgun (WGS) entry which is preliminary data.</text>
</comment>
<dbReference type="SUPFAM" id="SSF56672">
    <property type="entry name" value="DNA/RNA polymerases"/>
    <property type="match status" value="1"/>
</dbReference>
<dbReference type="Proteomes" id="UP000216024">
    <property type="component" value="Unassembled WGS sequence"/>
</dbReference>
<keyword evidence="7 15" id="KW-0235">DNA replication</keyword>
<evidence type="ECO:0000256" key="9">
    <source>
        <dbReference type="ARBA" id="ARBA00022763"/>
    </source>
</evidence>
<dbReference type="InterPro" id="IPR017961">
    <property type="entry name" value="DNA_pol_Y-fam_little_finger"/>
</dbReference>
<keyword evidence="13 15" id="KW-0234">DNA repair</keyword>
<dbReference type="OrthoDB" id="9808813at2"/>
<comment type="subunit">
    <text evidence="15">Monomer.</text>
</comment>
<evidence type="ECO:0000256" key="4">
    <source>
        <dbReference type="ARBA" id="ARBA00022490"/>
    </source>
</evidence>
<proteinExistence type="inferred from homology"/>
<evidence type="ECO:0000256" key="2">
    <source>
        <dbReference type="ARBA" id="ARBA00010945"/>
    </source>
</evidence>
<evidence type="ECO:0000256" key="8">
    <source>
        <dbReference type="ARBA" id="ARBA00022723"/>
    </source>
</evidence>
<dbReference type="PROSITE" id="PS50173">
    <property type="entry name" value="UMUC"/>
    <property type="match status" value="1"/>
</dbReference>
<dbReference type="GO" id="GO:0006261">
    <property type="term" value="P:DNA-templated DNA replication"/>
    <property type="evidence" value="ECO:0007669"/>
    <property type="project" value="UniProtKB-UniRule"/>
</dbReference>
<dbReference type="PANTHER" id="PTHR11076:SF35">
    <property type="entry name" value="DNA REPAIR PROTEIN HOMOLOG YOBH"/>
    <property type="match status" value="1"/>
</dbReference>
<dbReference type="InterPro" id="IPR053848">
    <property type="entry name" value="IMS_HHH_1"/>
</dbReference>
<keyword evidence="12 15" id="KW-0238">DNA-binding</keyword>
<dbReference type="InterPro" id="IPR022880">
    <property type="entry name" value="DNApol_IV"/>
</dbReference>
<dbReference type="GO" id="GO:0006281">
    <property type="term" value="P:DNA repair"/>
    <property type="evidence" value="ECO:0007669"/>
    <property type="project" value="UniProtKB-UniRule"/>
</dbReference>
<dbReference type="HAMAP" id="MF_01113">
    <property type="entry name" value="DNApol_IV"/>
    <property type="match status" value="1"/>
</dbReference>
<evidence type="ECO:0000256" key="11">
    <source>
        <dbReference type="ARBA" id="ARBA00022932"/>
    </source>
</evidence>
<dbReference type="EMBL" id="NIBG01000038">
    <property type="protein sequence ID" value="PAB56163.1"/>
    <property type="molecule type" value="Genomic_DNA"/>
</dbReference>
<protein>
    <recommendedName>
        <fullName evidence="15">DNA polymerase IV</fullName>
        <shortName evidence="15">Pol IV</shortName>
        <ecNumber evidence="15">2.7.7.7</ecNumber>
    </recommendedName>
</protein>
<dbReference type="GO" id="GO:0003684">
    <property type="term" value="F:damaged DNA binding"/>
    <property type="evidence" value="ECO:0007669"/>
    <property type="project" value="InterPro"/>
</dbReference>
<evidence type="ECO:0000256" key="1">
    <source>
        <dbReference type="ARBA" id="ARBA00004496"/>
    </source>
</evidence>
<evidence type="ECO:0000256" key="10">
    <source>
        <dbReference type="ARBA" id="ARBA00022842"/>
    </source>
</evidence>
<keyword evidence="18" id="KW-1185">Reference proteome</keyword>
<dbReference type="InterPro" id="IPR001126">
    <property type="entry name" value="UmuC"/>
</dbReference>
<dbReference type="InterPro" id="IPR050116">
    <property type="entry name" value="DNA_polymerase-Y"/>
</dbReference>
<dbReference type="GO" id="GO:0005829">
    <property type="term" value="C:cytosol"/>
    <property type="evidence" value="ECO:0007669"/>
    <property type="project" value="TreeGrafter"/>
</dbReference>
<evidence type="ECO:0000256" key="6">
    <source>
        <dbReference type="ARBA" id="ARBA00022695"/>
    </source>
</evidence>
<dbReference type="Pfam" id="PF11799">
    <property type="entry name" value="IMS_C"/>
    <property type="match status" value="1"/>
</dbReference>
<evidence type="ECO:0000256" key="12">
    <source>
        <dbReference type="ARBA" id="ARBA00023125"/>
    </source>
</evidence>
<evidence type="ECO:0000259" key="16">
    <source>
        <dbReference type="PROSITE" id="PS50173"/>
    </source>
</evidence>
<dbReference type="GO" id="GO:0009432">
    <property type="term" value="P:SOS response"/>
    <property type="evidence" value="ECO:0007669"/>
    <property type="project" value="TreeGrafter"/>
</dbReference>
<dbReference type="Gene3D" id="1.10.150.20">
    <property type="entry name" value="5' to 3' exonuclease, C-terminal subdomain"/>
    <property type="match status" value="1"/>
</dbReference>
<feature type="binding site" evidence="15">
    <location>
        <position position="111"/>
    </location>
    <ligand>
        <name>Mg(2+)</name>
        <dbReference type="ChEBI" id="CHEBI:18420"/>
    </ligand>
</feature>
<keyword evidence="9 15" id="KW-0227">DNA damage</keyword>
<evidence type="ECO:0000256" key="7">
    <source>
        <dbReference type="ARBA" id="ARBA00022705"/>
    </source>
</evidence>
<comment type="cofactor">
    <cofactor evidence="15">
        <name>Mg(2+)</name>
        <dbReference type="ChEBI" id="CHEBI:18420"/>
    </cofactor>
    <text evidence="15">Binds 2 magnesium ions per subunit.</text>
</comment>
<dbReference type="Gene3D" id="3.40.1170.60">
    <property type="match status" value="1"/>
</dbReference>
<evidence type="ECO:0000256" key="3">
    <source>
        <dbReference type="ARBA" id="ARBA00022457"/>
    </source>
</evidence>
<dbReference type="InterPro" id="IPR036775">
    <property type="entry name" value="DNA_pol_Y-fam_lit_finger_sf"/>
</dbReference>
<dbReference type="Pfam" id="PF21999">
    <property type="entry name" value="IMS_HHH_1"/>
    <property type="match status" value="1"/>
</dbReference>
<evidence type="ECO:0000256" key="14">
    <source>
        <dbReference type="ARBA" id="ARBA00049244"/>
    </source>
</evidence>
<organism evidence="17 18">
    <name type="scientific">Anaeromicrobium sediminis</name>
    <dbReference type="NCBI Taxonomy" id="1478221"/>
    <lineage>
        <taxon>Bacteria</taxon>
        <taxon>Bacillati</taxon>
        <taxon>Bacillota</taxon>
        <taxon>Clostridia</taxon>
        <taxon>Peptostreptococcales</taxon>
        <taxon>Thermotaleaceae</taxon>
        <taxon>Anaeromicrobium</taxon>
    </lineage>
</organism>
<reference evidence="17 18" key="1">
    <citation type="submission" date="2017-06" db="EMBL/GenBank/DDBJ databases">
        <title>Draft genome sequence of anaerobic fermentative bacterium Anaeromicrobium sediminis DY2726D isolated from West Pacific Ocean sediments.</title>
        <authorList>
            <person name="Zeng X."/>
        </authorList>
    </citation>
    <scope>NUCLEOTIDE SEQUENCE [LARGE SCALE GENOMIC DNA]</scope>
    <source>
        <strain evidence="17 18">DY2726D</strain>
    </source>
</reference>
<dbReference type="InterPro" id="IPR043128">
    <property type="entry name" value="Rev_trsase/Diguanyl_cyclase"/>
</dbReference>
<gene>
    <name evidence="15" type="primary">dinB</name>
    <name evidence="17" type="ORF">CCE28_21195</name>
</gene>
<keyword evidence="8 15" id="KW-0479">Metal-binding</keyword>
<evidence type="ECO:0000256" key="15">
    <source>
        <dbReference type="HAMAP-Rule" id="MF_01113"/>
    </source>
</evidence>
<comment type="subcellular location">
    <subcellularLocation>
        <location evidence="1 15">Cytoplasm</location>
    </subcellularLocation>
</comment>
<dbReference type="EC" id="2.7.7.7" evidence="15"/>
<evidence type="ECO:0000313" key="18">
    <source>
        <dbReference type="Proteomes" id="UP000216024"/>
    </source>
</evidence>
<name>A0A267MBH1_9FIRM</name>
<sequence>MKQLIFHVDVNSAFLSWEAAERLRNGDDRDIREIASAVGGDPKKRHGVVLAKSPLAKKYGVKTGESLFNAFKKCPNLIVVPPNFKVYYKYSRHMVEILKEYCDKVEVYSIDECFLDMTNNTYGKSPKDMAIEIQRHIYKELGFTVNIGISDKKVLAKMASDFEKPNKVHTLYTHEIKEKLWPLPIRDLFMVGRASEGKLKAIGIYTIGDLANYDLPTLKIMFKKHGQVIYDFANGIDYSKVENNDYDSVKGIGNSTTLPYDIESKEDAHKVLLSLTENVCIRLRKKEYKCRSICVEIKNNNFKRYTHQKKLFNQTDCTDVVYDEIKRLFDESWKREPLRYLGVRVADLTKDNLVQCSLFDDEQVHKKRELDKVLDNIRKDFGQSVVTRGSLLKSKLKVKDKQLLR</sequence>
<feature type="site" description="Substrate discrimination" evidence="15">
    <location>
        <position position="14"/>
    </location>
</feature>
<dbReference type="GO" id="GO:0000287">
    <property type="term" value="F:magnesium ion binding"/>
    <property type="evidence" value="ECO:0007669"/>
    <property type="project" value="UniProtKB-UniRule"/>
</dbReference>
<dbReference type="SUPFAM" id="SSF100879">
    <property type="entry name" value="Lesion bypass DNA polymerase (Y-family), little finger domain"/>
    <property type="match status" value="1"/>
</dbReference>
<dbReference type="InterPro" id="IPR043502">
    <property type="entry name" value="DNA/RNA_pol_sf"/>
</dbReference>
<keyword evidence="11 15" id="KW-0239">DNA-directed DNA polymerase</keyword>
<dbReference type="PANTHER" id="PTHR11076">
    <property type="entry name" value="DNA REPAIR POLYMERASE UMUC / TRANSFERASE FAMILY MEMBER"/>
    <property type="match status" value="1"/>
</dbReference>
<evidence type="ECO:0000256" key="13">
    <source>
        <dbReference type="ARBA" id="ARBA00023204"/>
    </source>
</evidence>
<keyword evidence="10 15" id="KW-0460">Magnesium</keyword>
<dbReference type="CDD" id="cd03586">
    <property type="entry name" value="PolY_Pol_IV_kappa"/>
    <property type="match status" value="1"/>
</dbReference>
<dbReference type="Gene3D" id="3.30.70.270">
    <property type="match status" value="1"/>
</dbReference>
<dbReference type="Gene3D" id="3.30.1490.100">
    <property type="entry name" value="DNA polymerase, Y-family, little finger domain"/>
    <property type="match status" value="1"/>
</dbReference>
<comment type="similarity">
    <text evidence="2 15">Belongs to the DNA polymerase type-Y family.</text>
</comment>
<keyword evidence="3 15" id="KW-0515">Mutator protein</keyword>
<comment type="function">
    <text evidence="15">Poorly processive, error-prone DNA polymerase involved in untargeted mutagenesis. Copies undamaged DNA at stalled replication forks, which arise in vivo from mismatched or misaligned primer ends. These misaligned primers can be extended by PolIV. Exhibits no 3'-5' exonuclease (proofreading) activity. May be involved in translesional synthesis, in conjunction with the beta clamp from PolIII.</text>
</comment>
<keyword evidence="6 15" id="KW-0548">Nucleotidyltransferase</keyword>
<evidence type="ECO:0000256" key="5">
    <source>
        <dbReference type="ARBA" id="ARBA00022679"/>
    </source>
</evidence>
<comment type="catalytic activity">
    <reaction evidence="14 15">
        <text>DNA(n) + a 2'-deoxyribonucleoside 5'-triphosphate = DNA(n+1) + diphosphate</text>
        <dbReference type="Rhea" id="RHEA:22508"/>
        <dbReference type="Rhea" id="RHEA-COMP:17339"/>
        <dbReference type="Rhea" id="RHEA-COMP:17340"/>
        <dbReference type="ChEBI" id="CHEBI:33019"/>
        <dbReference type="ChEBI" id="CHEBI:61560"/>
        <dbReference type="ChEBI" id="CHEBI:173112"/>
        <dbReference type="EC" id="2.7.7.7"/>
    </reaction>
</comment>
<keyword evidence="5 15" id="KW-0808">Transferase</keyword>
<feature type="active site" evidence="15">
    <location>
        <position position="112"/>
    </location>
</feature>
<accession>A0A267MBH1</accession>
<dbReference type="GO" id="GO:0003887">
    <property type="term" value="F:DNA-directed DNA polymerase activity"/>
    <property type="evidence" value="ECO:0007669"/>
    <property type="project" value="UniProtKB-UniRule"/>
</dbReference>
<evidence type="ECO:0000313" key="17">
    <source>
        <dbReference type="EMBL" id="PAB56163.1"/>
    </source>
</evidence>
<dbReference type="AlphaFoldDB" id="A0A267MBH1"/>
<dbReference type="GO" id="GO:0042276">
    <property type="term" value="P:error-prone translesion synthesis"/>
    <property type="evidence" value="ECO:0007669"/>
    <property type="project" value="TreeGrafter"/>
</dbReference>
<dbReference type="RefSeq" id="WP_095136172.1">
    <property type="nucleotide sequence ID" value="NZ_NIBG01000038.1"/>
</dbReference>